<proteinExistence type="predicted"/>
<evidence type="ECO:0000313" key="1">
    <source>
        <dbReference type="EMBL" id="GAY54107.1"/>
    </source>
</evidence>
<keyword evidence="2" id="KW-1185">Reference proteome</keyword>
<protein>
    <submittedName>
        <fullName evidence="1">Uncharacterized protein</fullName>
    </submittedName>
</protein>
<gene>
    <name evidence="1" type="ORF">CUMW_154140</name>
</gene>
<reference evidence="1 2" key="1">
    <citation type="journal article" date="2017" name="Front. Genet.">
        <title>Draft sequencing of the heterozygous diploid genome of Satsuma (Citrus unshiu Marc.) using a hybrid assembly approach.</title>
        <authorList>
            <person name="Shimizu T."/>
            <person name="Tanizawa Y."/>
            <person name="Mochizuki T."/>
            <person name="Nagasaki H."/>
            <person name="Yoshioka T."/>
            <person name="Toyoda A."/>
            <person name="Fujiyama A."/>
            <person name="Kaminuma E."/>
            <person name="Nakamura Y."/>
        </authorList>
    </citation>
    <scope>NUCLEOTIDE SEQUENCE [LARGE SCALE GENOMIC DNA]</scope>
    <source>
        <strain evidence="2">cv. Miyagawa wase</strain>
    </source>
</reference>
<dbReference type="EMBL" id="BDQV01000100">
    <property type="protein sequence ID" value="GAY54107.1"/>
    <property type="molecule type" value="Genomic_DNA"/>
</dbReference>
<dbReference type="AlphaFoldDB" id="A0A2H5PP16"/>
<evidence type="ECO:0000313" key="2">
    <source>
        <dbReference type="Proteomes" id="UP000236630"/>
    </source>
</evidence>
<sequence length="185" mass="21110">MSGLFPGLWVMVNQRRKINKQCRKVSLCRRCESPLMVTDRRQPLVTRISDLDANALRARKRLEQKLGYLQPYSRSGVLPQNMRSGRNLKAGMKCTCLGSKLFGSRWPLKLRRCRSCRKICSVCLEGQATDRQTLVFSQVPFRLCSPLACSSSPLPLLSDTCPGFLIFTPFYEDITSTRQSKSFCY</sequence>
<accession>A0A2H5PP16</accession>
<name>A0A2H5PP16_CITUN</name>
<organism evidence="1 2">
    <name type="scientific">Citrus unshiu</name>
    <name type="common">Satsuma mandarin</name>
    <name type="synonym">Citrus nobilis var. unshiu</name>
    <dbReference type="NCBI Taxonomy" id="55188"/>
    <lineage>
        <taxon>Eukaryota</taxon>
        <taxon>Viridiplantae</taxon>
        <taxon>Streptophyta</taxon>
        <taxon>Embryophyta</taxon>
        <taxon>Tracheophyta</taxon>
        <taxon>Spermatophyta</taxon>
        <taxon>Magnoliopsida</taxon>
        <taxon>eudicotyledons</taxon>
        <taxon>Gunneridae</taxon>
        <taxon>Pentapetalae</taxon>
        <taxon>rosids</taxon>
        <taxon>malvids</taxon>
        <taxon>Sapindales</taxon>
        <taxon>Rutaceae</taxon>
        <taxon>Aurantioideae</taxon>
        <taxon>Citrus</taxon>
    </lineage>
</organism>
<dbReference type="Proteomes" id="UP000236630">
    <property type="component" value="Unassembled WGS sequence"/>
</dbReference>
<comment type="caution">
    <text evidence="1">The sequence shown here is derived from an EMBL/GenBank/DDBJ whole genome shotgun (WGS) entry which is preliminary data.</text>
</comment>